<dbReference type="Proteomes" id="UP000094056">
    <property type="component" value="Unassembled WGS sequence"/>
</dbReference>
<dbReference type="Gene3D" id="3.80.30.10">
    <property type="entry name" value="pyruvate-formate lyase- activating enzyme"/>
    <property type="match status" value="1"/>
</dbReference>
<dbReference type="Gene3D" id="3.30.70.20">
    <property type="match status" value="1"/>
</dbReference>
<keyword evidence="3" id="KW-0004">4Fe-4S</keyword>
<dbReference type="InterPro" id="IPR058240">
    <property type="entry name" value="rSAM_sf"/>
</dbReference>
<keyword evidence="4" id="KW-0949">S-adenosyl-L-methionine</keyword>
<dbReference type="AlphaFoldDB" id="A0A1E3XBS3"/>
<dbReference type="GO" id="GO:0046872">
    <property type="term" value="F:metal ion binding"/>
    <property type="evidence" value="ECO:0007669"/>
    <property type="project" value="UniProtKB-KW"/>
</dbReference>
<dbReference type="PATRIC" id="fig|1872076.5.peg.2124"/>
<dbReference type="PANTHER" id="PTHR30352:SF4">
    <property type="entry name" value="PYRUVATE FORMATE-LYASE 2-ACTIVATING ENZYME"/>
    <property type="match status" value="1"/>
</dbReference>
<dbReference type="Pfam" id="PF13353">
    <property type="entry name" value="Fer4_12"/>
    <property type="match status" value="1"/>
</dbReference>
<dbReference type="EMBL" id="MAYW01000039">
    <property type="protein sequence ID" value="ODS33050.1"/>
    <property type="molecule type" value="Genomic_DNA"/>
</dbReference>
<dbReference type="SUPFAM" id="SSF54862">
    <property type="entry name" value="4Fe-4S ferredoxins"/>
    <property type="match status" value="1"/>
</dbReference>
<dbReference type="PANTHER" id="PTHR30352">
    <property type="entry name" value="PYRUVATE FORMATE-LYASE-ACTIVATING ENZYME"/>
    <property type="match status" value="1"/>
</dbReference>
<dbReference type="PROSITE" id="PS00198">
    <property type="entry name" value="4FE4S_FER_1"/>
    <property type="match status" value="1"/>
</dbReference>
<keyword evidence="7" id="KW-0408">Iron</keyword>
<comment type="cofactor">
    <cofactor evidence="1">
        <name>[4Fe-4S] cluster</name>
        <dbReference type="ChEBI" id="CHEBI:49883"/>
    </cofactor>
</comment>
<evidence type="ECO:0000256" key="1">
    <source>
        <dbReference type="ARBA" id="ARBA00001966"/>
    </source>
</evidence>
<protein>
    <submittedName>
        <fullName evidence="11">4-hydroxyphenylacetate decarboxylase activating enzyme</fullName>
        <ecNumber evidence="11">1.97.1.-</ecNumber>
    </submittedName>
</protein>
<sequence>MKEKALIFDVKRDCSEDGPGIRTTVFFKGCPLSCIWCQNPEGIDPKPGISFNKKSCCAPVCGYPCVSVCQIGALLQDHPLQVEHKLCNRCNRCFSPCPTKALEPIGRWITVEELLYEVYVDKPFFSSTGGGVTLSGGEPTQQMGFIECFLRALKEENIDTAIETCGFFNYEYFRTQVLPFLDLIYFDIKLISDSESLRYTGRSNRLIIENFSRLIKESNIPVIPRIPLIPEITNTFENLRGIAEFLKMNGVSNCSLMPYNPLWVDKLKCLGLKARYKRNSFMTKEEEDACINCFFDAEKPESQTVCSEIK</sequence>
<evidence type="ECO:0000313" key="12">
    <source>
        <dbReference type="Proteomes" id="UP000094056"/>
    </source>
</evidence>
<dbReference type="PROSITE" id="PS01087">
    <property type="entry name" value="RADICAL_ACTIVATING"/>
    <property type="match status" value="1"/>
</dbReference>
<dbReference type="InterPro" id="IPR034457">
    <property type="entry name" value="Organic_radical-activating"/>
</dbReference>
<accession>A0A1E3XBS3</accession>
<dbReference type="SUPFAM" id="SSF102114">
    <property type="entry name" value="Radical SAM enzymes"/>
    <property type="match status" value="1"/>
</dbReference>
<dbReference type="EC" id="1.97.1.-" evidence="11"/>
<dbReference type="InterPro" id="IPR017896">
    <property type="entry name" value="4Fe4S_Fe-S-bd"/>
</dbReference>
<evidence type="ECO:0000256" key="4">
    <source>
        <dbReference type="ARBA" id="ARBA00022691"/>
    </source>
</evidence>
<comment type="similarity">
    <text evidence="2">Belongs to the organic radical-activating enzymes family.</text>
</comment>
<dbReference type="NCBIfam" id="TIGR02494">
    <property type="entry name" value="PFLE_PFLC"/>
    <property type="match status" value="1"/>
</dbReference>
<evidence type="ECO:0000256" key="5">
    <source>
        <dbReference type="ARBA" id="ARBA00022723"/>
    </source>
</evidence>
<dbReference type="GO" id="GO:0016491">
    <property type="term" value="F:oxidoreductase activity"/>
    <property type="evidence" value="ECO:0007669"/>
    <property type="project" value="UniProtKB-KW"/>
</dbReference>
<evidence type="ECO:0000256" key="8">
    <source>
        <dbReference type="ARBA" id="ARBA00023014"/>
    </source>
</evidence>
<dbReference type="CDD" id="cd01335">
    <property type="entry name" value="Radical_SAM"/>
    <property type="match status" value="1"/>
</dbReference>
<dbReference type="SFLD" id="SFLDG01118">
    <property type="entry name" value="activating_enzymes__group_2"/>
    <property type="match status" value="1"/>
</dbReference>
<comment type="caution">
    <text evidence="11">The sequence shown here is derived from an EMBL/GenBank/DDBJ whole genome shotgun (WGS) entry which is preliminary data.</text>
</comment>
<organism evidence="11 12">
    <name type="scientific">Candidatus Scalindua rubra</name>
    <dbReference type="NCBI Taxonomy" id="1872076"/>
    <lineage>
        <taxon>Bacteria</taxon>
        <taxon>Pseudomonadati</taxon>
        <taxon>Planctomycetota</taxon>
        <taxon>Candidatus Brocadiia</taxon>
        <taxon>Candidatus Brocadiales</taxon>
        <taxon>Candidatus Scalinduaceae</taxon>
        <taxon>Candidatus Scalindua</taxon>
    </lineage>
</organism>
<dbReference type="InterPro" id="IPR001989">
    <property type="entry name" value="Radical_activat_CS"/>
</dbReference>
<dbReference type="Pfam" id="PF04055">
    <property type="entry name" value="Radical_SAM"/>
    <property type="match status" value="1"/>
</dbReference>
<evidence type="ECO:0000259" key="10">
    <source>
        <dbReference type="PROSITE" id="PS51918"/>
    </source>
</evidence>
<dbReference type="PIRSF" id="PIRSF000371">
    <property type="entry name" value="PFL_act_enz"/>
    <property type="match status" value="1"/>
</dbReference>
<proteinExistence type="inferred from homology"/>
<feature type="domain" description="4Fe-4S ferredoxin-type" evidence="9">
    <location>
        <begin position="78"/>
        <end position="107"/>
    </location>
</feature>
<gene>
    <name evidence="11" type="primary">csdA</name>
    <name evidence="11" type="ORF">SCARUB_01812</name>
</gene>
<dbReference type="InterPro" id="IPR013785">
    <property type="entry name" value="Aldolase_TIM"/>
</dbReference>
<evidence type="ECO:0000256" key="7">
    <source>
        <dbReference type="ARBA" id="ARBA00023004"/>
    </source>
</evidence>
<dbReference type="SFLD" id="SFLDS00029">
    <property type="entry name" value="Radical_SAM"/>
    <property type="match status" value="1"/>
</dbReference>
<dbReference type="PROSITE" id="PS51379">
    <property type="entry name" value="4FE4S_FER_2"/>
    <property type="match status" value="1"/>
</dbReference>
<dbReference type="InterPro" id="IPR007197">
    <property type="entry name" value="rSAM"/>
</dbReference>
<evidence type="ECO:0000256" key="3">
    <source>
        <dbReference type="ARBA" id="ARBA00022485"/>
    </source>
</evidence>
<keyword evidence="6 11" id="KW-0560">Oxidoreductase</keyword>
<dbReference type="PROSITE" id="PS51918">
    <property type="entry name" value="RADICAL_SAM"/>
    <property type="match status" value="1"/>
</dbReference>
<keyword evidence="8" id="KW-0411">Iron-sulfur</keyword>
<evidence type="ECO:0000256" key="2">
    <source>
        <dbReference type="ARBA" id="ARBA00009777"/>
    </source>
</evidence>
<dbReference type="GO" id="GO:0051539">
    <property type="term" value="F:4 iron, 4 sulfur cluster binding"/>
    <property type="evidence" value="ECO:0007669"/>
    <property type="project" value="UniProtKB-KW"/>
</dbReference>
<feature type="domain" description="Radical SAM core" evidence="10">
    <location>
        <begin position="16"/>
        <end position="289"/>
    </location>
</feature>
<dbReference type="InterPro" id="IPR012839">
    <property type="entry name" value="Organic_radical_activase"/>
</dbReference>
<keyword evidence="5" id="KW-0479">Metal-binding</keyword>
<evidence type="ECO:0000259" key="9">
    <source>
        <dbReference type="PROSITE" id="PS51379"/>
    </source>
</evidence>
<dbReference type="Gene3D" id="3.20.20.70">
    <property type="entry name" value="Aldolase class I"/>
    <property type="match status" value="1"/>
</dbReference>
<reference evidence="11 12" key="1">
    <citation type="submission" date="2016-07" db="EMBL/GenBank/DDBJ databases">
        <title>Draft genome of Scalindua rubra, obtained from a brine-seawater interface in the Red Sea, sheds light on salt adaptation in anammox bacteria.</title>
        <authorList>
            <person name="Speth D.R."/>
            <person name="Lagkouvardos I."/>
            <person name="Wang Y."/>
            <person name="Qian P.-Y."/>
            <person name="Dutilh B.E."/>
            <person name="Jetten M.S."/>
        </authorList>
    </citation>
    <scope>NUCLEOTIDE SEQUENCE [LARGE SCALE GENOMIC DNA]</scope>
    <source>
        <strain evidence="11">BSI-1</strain>
    </source>
</reference>
<evidence type="ECO:0000313" key="11">
    <source>
        <dbReference type="EMBL" id="ODS33050.1"/>
    </source>
</evidence>
<dbReference type="InterPro" id="IPR040074">
    <property type="entry name" value="BssD/PflA/YjjW"/>
</dbReference>
<name>A0A1E3XBS3_9BACT</name>
<evidence type="ECO:0000256" key="6">
    <source>
        <dbReference type="ARBA" id="ARBA00023002"/>
    </source>
</evidence>
<dbReference type="InterPro" id="IPR017900">
    <property type="entry name" value="4Fe4S_Fe_S_CS"/>
</dbReference>
<dbReference type="SFLD" id="SFLDG01066">
    <property type="entry name" value="organic_radical-activating_enz"/>
    <property type="match status" value="1"/>
</dbReference>